<proteinExistence type="predicted"/>
<evidence type="ECO:0000256" key="1">
    <source>
        <dbReference type="ARBA" id="ARBA00022529"/>
    </source>
</evidence>
<sequence length="172" mass="20132">TIDLLQEAAGQKGTKELYEKLKNAGIEITAKQQRILFEEEVKMTEDYTKTLCKKYYNVDFDKLHPLTQDTLVDMCYRGDFKPKDTKTGLKEVAEKNDVNRLFPVVANRSVWHNVPYERFKQRASYYIINIPEQQRKQVLENMAKEDPNVKETLQNLKKDRDASISNLVKNVD</sequence>
<reference evidence="3 4" key="1">
    <citation type="journal article" date="2013" name="Curr. Biol.">
        <title>The Genome of the Foraminiferan Reticulomyxa filosa.</title>
        <authorList>
            <person name="Glockner G."/>
            <person name="Hulsmann N."/>
            <person name="Schleicher M."/>
            <person name="Noegel A.A."/>
            <person name="Eichinger L."/>
            <person name="Gallinger C."/>
            <person name="Pawlowski J."/>
            <person name="Sierra R."/>
            <person name="Euteneuer U."/>
            <person name="Pillet L."/>
            <person name="Moustafa A."/>
            <person name="Platzer M."/>
            <person name="Groth M."/>
            <person name="Szafranski K."/>
            <person name="Schliwa M."/>
        </authorList>
    </citation>
    <scope>NUCLEOTIDE SEQUENCE [LARGE SCALE GENOMIC DNA]</scope>
</reference>
<dbReference type="OrthoDB" id="5981450at2759"/>
<evidence type="ECO:0000313" key="3">
    <source>
        <dbReference type="EMBL" id="ETO03762.1"/>
    </source>
</evidence>
<feature type="non-terminal residue" evidence="3">
    <location>
        <position position="1"/>
    </location>
</feature>
<dbReference type="Gene3D" id="1.10.530.40">
    <property type="match status" value="1"/>
</dbReference>
<organism evidence="3 4">
    <name type="scientific">Reticulomyxa filosa</name>
    <dbReference type="NCBI Taxonomy" id="46433"/>
    <lineage>
        <taxon>Eukaryota</taxon>
        <taxon>Sar</taxon>
        <taxon>Rhizaria</taxon>
        <taxon>Retaria</taxon>
        <taxon>Foraminifera</taxon>
        <taxon>Monothalamids</taxon>
        <taxon>Reticulomyxidae</taxon>
        <taxon>Reticulomyxa</taxon>
    </lineage>
</organism>
<dbReference type="Proteomes" id="UP000023152">
    <property type="component" value="Unassembled WGS sequence"/>
</dbReference>
<feature type="non-terminal residue" evidence="3">
    <location>
        <position position="172"/>
    </location>
</feature>
<accession>X6LRK2</accession>
<protein>
    <submittedName>
        <fullName evidence="3">EF hand domain protein</fullName>
    </submittedName>
</protein>
<dbReference type="GO" id="GO:0003796">
    <property type="term" value="F:lysozyme activity"/>
    <property type="evidence" value="ECO:0007669"/>
    <property type="project" value="InterPro"/>
</dbReference>
<gene>
    <name evidence="3" type="ORF">RFI_33640</name>
</gene>
<keyword evidence="1" id="KW-0929">Antimicrobial</keyword>
<dbReference type="GO" id="GO:0031640">
    <property type="term" value="P:killing of cells of another organism"/>
    <property type="evidence" value="ECO:0007669"/>
    <property type="project" value="UniProtKB-KW"/>
</dbReference>
<keyword evidence="4" id="KW-1185">Reference proteome</keyword>
<comment type="caution">
    <text evidence="3">The sequence shown here is derived from an EMBL/GenBank/DDBJ whole genome shotgun (WGS) entry which is preliminary data.</text>
</comment>
<dbReference type="GO" id="GO:0042742">
    <property type="term" value="P:defense response to bacterium"/>
    <property type="evidence" value="ECO:0007669"/>
    <property type="project" value="UniProtKB-KW"/>
</dbReference>
<dbReference type="EMBL" id="ASPP01032192">
    <property type="protein sequence ID" value="ETO03762.1"/>
    <property type="molecule type" value="Genomic_DNA"/>
</dbReference>
<dbReference type="InterPro" id="IPR023347">
    <property type="entry name" value="Lysozyme_dom_sf"/>
</dbReference>
<dbReference type="AlphaFoldDB" id="X6LRK2"/>
<evidence type="ECO:0000313" key="4">
    <source>
        <dbReference type="Proteomes" id="UP000023152"/>
    </source>
</evidence>
<evidence type="ECO:0000256" key="2">
    <source>
        <dbReference type="ARBA" id="ARBA00022638"/>
    </source>
</evidence>
<keyword evidence="2" id="KW-0081">Bacteriolytic enzyme</keyword>
<name>X6LRK2_RETFI</name>